<keyword evidence="2" id="KW-1185">Reference proteome</keyword>
<dbReference type="EMBL" id="JAUFRC010000001">
    <property type="protein sequence ID" value="MDN3711200.1"/>
    <property type="molecule type" value="Genomic_DNA"/>
</dbReference>
<reference evidence="2" key="1">
    <citation type="journal article" date="2019" name="Int. J. Syst. Evol. Microbiol.">
        <title>The Global Catalogue of Microorganisms (GCM) 10K type strain sequencing project: providing services to taxonomists for standard genome sequencing and annotation.</title>
        <authorList>
            <consortium name="The Broad Institute Genomics Platform"/>
            <consortium name="The Broad Institute Genome Sequencing Center for Infectious Disease"/>
            <person name="Wu L."/>
            <person name="Ma J."/>
        </authorList>
    </citation>
    <scope>NUCLEOTIDE SEQUENCE [LARGE SCALE GENOMIC DNA]</scope>
    <source>
        <strain evidence="2">CECT 8482</strain>
    </source>
</reference>
<name>A0ABT8D376_9RHOB</name>
<evidence type="ECO:0008006" key="3">
    <source>
        <dbReference type="Google" id="ProtNLM"/>
    </source>
</evidence>
<accession>A0ABT8D376</accession>
<dbReference type="RefSeq" id="WP_377684724.1">
    <property type="nucleotide sequence ID" value="NZ_JBHMDZ010000005.1"/>
</dbReference>
<gene>
    <name evidence="1" type="ORF">QWZ10_04015</name>
</gene>
<dbReference type="Proteomes" id="UP001243846">
    <property type="component" value="Unassembled WGS sequence"/>
</dbReference>
<proteinExistence type="predicted"/>
<comment type="caution">
    <text evidence="1">The sequence shown here is derived from an EMBL/GenBank/DDBJ whole genome shotgun (WGS) entry which is preliminary data.</text>
</comment>
<protein>
    <recommendedName>
        <fullName evidence="3">AI-2E family transporter</fullName>
    </recommendedName>
</protein>
<organism evidence="1 2">
    <name type="scientific">Paracoccus cavernae</name>
    <dbReference type="NCBI Taxonomy" id="1571207"/>
    <lineage>
        <taxon>Bacteria</taxon>
        <taxon>Pseudomonadati</taxon>
        <taxon>Pseudomonadota</taxon>
        <taxon>Alphaproteobacteria</taxon>
        <taxon>Rhodobacterales</taxon>
        <taxon>Paracoccaceae</taxon>
        <taxon>Paracoccus</taxon>
    </lineage>
</organism>
<sequence>MEIPRFNRIVIAFLAALVLLAGWALWQAYGLPVLLLSGFMLC</sequence>
<evidence type="ECO:0000313" key="2">
    <source>
        <dbReference type="Proteomes" id="UP001243846"/>
    </source>
</evidence>
<evidence type="ECO:0000313" key="1">
    <source>
        <dbReference type="EMBL" id="MDN3711200.1"/>
    </source>
</evidence>